<dbReference type="CDD" id="cd01483">
    <property type="entry name" value="E1_enzyme_family"/>
    <property type="match status" value="1"/>
</dbReference>
<protein>
    <recommendedName>
        <fullName evidence="1">THIF-type NAD/FAD binding fold domain-containing protein</fullName>
    </recommendedName>
</protein>
<proteinExistence type="predicted"/>
<dbReference type="Proteomes" id="UP000623795">
    <property type="component" value="Unassembled WGS sequence"/>
</dbReference>
<dbReference type="PANTHER" id="PTHR43267:SF3">
    <property type="entry name" value="THIF PROTEIN"/>
    <property type="match status" value="1"/>
</dbReference>
<dbReference type="InterPro" id="IPR045886">
    <property type="entry name" value="ThiF/MoeB/HesA"/>
</dbReference>
<feature type="domain" description="THIF-type NAD/FAD binding fold" evidence="1">
    <location>
        <begin position="319"/>
        <end position="486"/>
    </location>
</feature>
<organism evidence="2 3">
    <name type="scientific">Aromatoleum toluvorans</name>
    <dbReference type="NCBI Taxonomy" id="92002"/>
    <lineage>
        <taxon>Bacteria</taxon>
        <taxon>Pseudomonadati</taxon>
        <taxon>Pseudomonadota</taxon>
        <taxon>Betaproteobacteria</taxon>
        <taxon>Rhodocyclales</taxon>
        <taxon>Rhodocyclaceae</taxon>
        <taxon>Aromatoleum</taxon>
    </lineage>
</organism>
<comment type="caution">
    <text evidence="2">The sequence shown here is derived from an EMBL/GenBank/DDBJ whole genome shotgun (WGS) entry which is preliminary data.</text>
</comment>
<dbReference type="InterPro" id="IPR035985">
    <property type="entry name" value="Ubiquitin-activating_enz"/>
</dbReference>
<accession>A0ABX1PT61</accession>
<dbReference type="SUPFAM" id="SSF69572">
    <property type="entry name" value="Activating enzymes of the ubiquitin-like proteins"/>
    <property type="match status" value="1"/>
</dbReference>
<gene>
    <name evidence="2" type="ORF">GPA22_02655</name>
</gene>
<sequence length="582" mass="64006">METWWGRYPEALEAEKTALSALGYPWSVDEAARQAGRLIIRVQVPNEGDTLNLVAEYPDTFPYFPPQVVLDGPGLSRHHHPLGKNLCLLARGGEDWQPGEDTLAVLLRDQLPRLQAINAAELSSAFVAENEDHVGEPFSSFLPYPPNCTIIVPDQAPPPEHASGRLALKVRPVPKQLADTPFINGVVQTVTDLKRRPLVEFSTTVPAFSEALTGFWMRLPDRPRPSDGLRFEKYFLDLMTTNVPEFKKALETARRGQVLVAGFVYPDETAWRRSSDDWVFLAVRVHREAKGTRPALVQQQFIPANWGGEEAWMRRAPALRPLRTKSALVVGLGSLGSPLALQLARAGIQQLYLVDCDELQVGNTIRWALGWQHAGFAKVSALDEHLRNEYPYTNVTSYYARIGVPSQPNDIFFSDYDLIRSVGEKVDLIIDAAATHRVSHFLADLAQELRKPYLWLTTTHGAAGGVVGRILPGKTAGCWHCFQRNLADNSMRLPADTGSDEIQPGGCSQPTFIGAGIDSDEVALLASRLAVATLCSGQPGGYSDFAWDVAVGDFTRGDASIVPEWTPYPLLVNPTCPACNPG</sequence>
<dbReference type="RefSeq" id="WP_169254546.1">
    <property type="nucleotide sequence ID" value="NZ_WTVN01000002.1"/>
</dbReference>
<dbReference type="Pfam" id="PF00899">
    <property type="entry name" value="ThiF"/>
    <property type="match status" value="1"/>
</dbReference>
<keyword evidence="3" id="KW-1185">Reference proteome</keyword>
<dbReference type="EMBL" id="WTVN01000002">
    <property type="protein sequence ID" value="NMG42634.1"/>
    <property type="molecule type" value="Genomic_DNA"/>
</dbReference>
<dbReference type="PANTHER" id="PTHR43267">
    <property type="entry name" value="TRNA THREONYLCARBAMOYLADENOSINE DEHYDRATASE"/>
    <property type="match status" value="1"/>
</dbReference>
<dbReference type="InterPro" id="IPR000594">
    <property type="entry name" value="ThiF_NAD_FAD-bd"/>
</dbReference>
<name>A0ABX1PT61_9RHOO</name>
<dbReference type="Gene3D" id="3.40.50.720">
    <property type="entry name" value="NAD(P)-binding Rossmann-like Domain"/>
    <property type="match status" value="1"/>
</dbReference>
<evidence type="ECO:0000313" key="2">
    <source>
        <dbReference type="EMBL" id="NMG42634.1"/>
    </source>
</evidence>
<evidence type="ECO:0000259" key="1">
    <source>
        <dbReference type="Pfam" id="PF00899"/>
    </source>
</evidence>
<reference evidence="2 3" key="1">
    <citation type="submission" date="2019-12" db="EMBL/GenBank/DDBJ databases">
        <title>Comparative genomics gives insights into the taxonomy of the Azoarcus-Aromatoleum group and reveals separate origins of nif in the plant-associated Azoarcus and non-plant-associated Aromatoleum sub-groups.</title>
        <authorList>
            <person name="Lafos M."/>
            <person name="Maluk M."/>
            <person name="Batista M."/>
            <person name="Junghare M."/>
            <person name="Carmona M."/>
            <person name="Faoro H."/>
            <person name="Cruz L.M."/>
            <person name="Battistoni F."/>
            <person name="De Souza E."/>
            <person name="Pedrosa F."/>
            <person name="Chen W.-M."/>
            <person name="Poole P.S."/>
            <person name="Dixon R.A."/>
            <person name="James E.K."/>
        </authorList>
    </citation>
    <scope>NUCLEOTIDE SEQUENCE [LARGE SCALE GENOMIC DNA]</scope>
    <source>
        <strain evidence="2 3">Td21</strain>
    </source>
</reference>
<evidence type="ECO:0000313" key="3">
    <source>
        <dbReference type="Proteomes" id="UP000623795"/>
    </source>
</evidence>